<dbReference type="RefSeq" id="WP_185664423.1">
    <property type="nucleotide sequence ID" value="NZ_JACLAW010000008.1"/>
</dbReference>
<keyword evidence="4" id="KW-1185">Reference proteome</keyword>
<gene>
    <name evidence="3" type="ORF">H7F51_11385</name>
</gene>
<dbReference type="InterPro" id="IPR006311">
    <property type="entry name" value="TAT_signal"/>
</dbReference>
<feature type="domain" description="Capsule synthesis protein CapA" evidence="2">
    <location>
        <begin position="56"/>
        <end position="373"/>
    </location>
</feature>
<evidence type="ECO:0000313" key="3">
    <source>
        <dbReference type="EMBL" id="MBC2666120.1"/>
    </source>
</evidence>
<comment type="similarity">
    <text evidence="1">Belongs to the CapA family.</text>
</comment>
<sequence>MTDNSEGRNAPKLDRRSLLGKGATTVGAVAAAASLLPRTAMAQPRPVKGGAKPGFSVAAMGEAMVGRRFGNEGDPNFLALVKLLRDADIGYCHLETNLGDDDELEWAARGSAGASGYLITDGDTAKDFAWAGIDAMSLGMNHSFDWGTAGIASTIRHCQAAGIAHAGTGKNLEVARAPGYWQNAKGRMAMVSVASGNSPYEWAGRPKGAIPGRPGVNPLRVLTTYEVPRDVAGQMKDAAQKLGIMNAAAAAKPDFSMTPGAVSGSNGFSGSTYREGDKFAIHSSSHPADLKGNLASVTEARRIAEYVIVAHHNSTSEGTRSQDPSDFVVDFARASIDAGADVYFGHGWHTFLGVEIYKGKPIVYGMGSMFVQSNFMQRVPADQYESYGFDMDMLPTYNMASDNLHPGGGPEWGWSALYQLNYDTDALDGNSKLKEVLFYPVECGWDYSFNPPRKYRTVGVGQAEYVAGDPRLATGANGQAILQKLKAVNARRGTPMEIRGNVGVITVA</sequence>
<name>A0A7X1KMA8_9SPHN</name>
<dbReference type="PANTHER" id="PTHR33393">
    <property type="entry name" value="POLYGLUTAMINE SYNTHESIS ACCESSORY PROTEIN RV0574C-RELATED"/>
    <property type="match status" value="1"/>
</dbReference>
<organism evidence="3 4">
    <name type="scientific">Novosphingobium flavum</name>
    <dbReference type="NCBI Taxonomy" id="1778672"/>
    <lineage>
        <taxon>Bacteria</taxon>
        <taxon>Pseudomonadati</taxon>
        <taxon>Pseudomonadota</taxon>
        <taxon>Alphaproteobacteria</taxon>
        <taxon>Sphingomonadales</taxon>
        <taxon>Sphingomonadaceae</taxon>
        <taxon>Novosphingobium</taxon>
    </lineage>
</organism>
<dbReference type="PANTHER" id="PTHR33393:SF13">
    <property type="entry name" value="PGA BIOSYNTHESIS PROTEIN CAPA"/>
    <property type="match status" value="1"/>
</dbReference>
<dbReference type="Pfam" id="PF09587">
    <property type="entry name" value="PGA_cap"/>
    <property type="match status" value="1"/>
</dbReference>
<dbReference type="InterPro" id="IPR029052">
    <property type="entry name" value="Metallo-depent_PP-like"/>
</dbReference>
<dbReference type="AlphaFoldDB" id="A0A7X1KMA8"/>
<dbReference type="InterPro" id="IPR019079">
    <property type="entry name" value="Capsule_synth_CapA"/>
</dbReference>
<evidence type="ECO:0000313" key="4">
    <source>
        <dbReference type="Proteomes" id="UP000566813"/>
    </source>
</evidence>
<dbReference type="SUPFAM" id="SSF56300">
    <property type="entry name" value="Metallo-dependent phosphatases"/>
    <property type="match status" value="1"/>
</dbReference>
<reference evidence="3 4" key="1">
    <citation type="submission" date="2020-08" db="EMBL/GenBank/DDBJ databases">
        <title>The genome sequence of type strain Novosphingobium flavum NBRC 111647.</title>
        <authorList>
            <person name="Liu Y."/>
        </authorList>
    </citation>
    <scope>NUCLEOTIDE SEQUENCE [LARGE SCALE GENOMIC DNA]</scope>
    <source>
        <strain evidence="3 4">NBRC 111647</strain>
    </source>
</reference>
<dbReference type="EMBL" id="JACLAW010000008">
    <property type="protein sequence ID" value="MBC2666120.1"/>
    <property type="molecule type" value="Genomic_DNA"/>
</dbReference>
<protein>
    <submittedName>
        <fullName evidence="3">CapA family protein</fullName>
    </submittedName>
</protein>
<dbReference type="PROSITE" id="PS51318">
    <property type="entry name" value="TAT"/>
    <property type="match status" value="1"/>
</dbReference>
<dbReference type="Proteomes" id="UP000566813">
    <property type="component" value="Unassembled WGS sequence"/>
</dbReference>
<proteinExistence type="inferred from homology"/>
<evidence type="ECO:0000259" key="2">
    <source>
        <dbReference type="SMART" id="SM00854"/>
    </source>
</evidence>
<evidence type="ECO:0000256" key="1">
    <source>
        <dbReference type="ARBA" id="ARBA00005662"/>
    </source>
</evidence>
<comment type="caution">
    <text evidence="3">The sequence shown here is derived from an EMBL/GenBank/DDBJ whole genome shotgun (WGS) entry which is preliminary data.</text>
</comment>
<dbReference type="SMART" id="SM00854">
    <property type="entry name" value="PGA_cap"/>
    <property type="match status" value="1"/>
</dbReference>
<accession>A0A7X1KMA8</accession>
<dbReference type="InterPro" id="IPR052169">
    <property type="entry name" value="CW_Biosynth-Accessory"/>
</dbReference>